<feature type="transmembrane region" description="Helical" evidence="7">
    <location>
        <begin position="183"/>
        <end position="205"/>
    </location>
</feature>
<feature type="transmembrane region" description="Helical" evidence="7">
    <location>
        <begin position="225"/>
        <end position="247"/>
    </location>
</feature>
<dbReference type="PANTHER" id="PTHR23504:SF15">
    <property type="entry name" value="MAJOR FACILITATOR SUPERFAMILY (MFS) PROFILE DOMAIN-CONTAINING PROTEIN"/>
    <property type="match status" value="1"/>
</dbReference>
<feature type="compositionally biased region" description="Polar residues" evidence="6">
    <location>
        <begin position="13"/>
        <end position="23"/>
    </location>
</feature>
<protein>
    <submittedName>
        <fullName evidence="9">MFS general substrate transporter</fullName>
    </submittedName>
</protein>
<feature type="transmembrane region" description="Helical" evidence="7">
    <location>
        <begin position="347"/>
        <end position="371"/>
    </location>
</feature>
<keyword evidence="2" id="KW-0813">Transport</keyword>
<feature type="transmembrane region" description="Helical" evidence="7">
    <location>
        <begin position="391"/>
        <end position="416"/>
    </location>
</feature>
<feature type="transmembrane region" description="Helical" evidence="7">
    <location>
        <begin position="454"/>
        <end position="475"/>
    </location>
</feature>
<dbReference type="SUPFAM" id="SSF103473">
    <property type="entry name" value="MFS general substrate transporter"/>
    <property type="match status" value="1"/>
</dbReference>
<reference evidence="9 10" key="1">
    <citation type="journal article" date="2018" name="Nat. Ecol. Evol.">
        <title>Pezizomycetes genomes reveal the molecular basis of ectomycorrhizal truffle lifestyle.</title>
        <authorList>
            <person name="Murat C."/>
            <person name="Payen T."/>
            <person name="Noel B."/>
            <person name="Kuo A."/>
            <person name="Morin E."/>
            <person name="Chen J."/>
            <person name="Kohler A."/>
            <person name="Krizsan K."/>
            <person name="Balestrini R."/>
            <person name="Da Silva C."/>
            <person name="Montanini B."/>
            <person name="Hainaut M."/>
            <person name="Levati E."/>
            <person name="Barry K.W."/>
            <person name="Belfiori B."/>
            <person name="Cichocki N."/>
            <person name="Clum A."/>
            <person name="Dockter R.B."/>
            <person name="Fauchery L."/>
            <person name="Guy J."/>
            <person name="Iotti M."/>
            <person name="Le Tacon F."/>
            <person name="Lindquist E.A."/>
            <person name="Lipzen A."/>
            <person name="Malagnac F."/>
            <person name="Mello A."/>
            <person name="Molinier V."/>
            <person name="Miyauchi S."/>
            <person name="Poulain J."/>
            <person name="Riccioni C."/>
            <person name="Rubini A."/>
            <person name="Sitrit Y."/>
            <person name="Splivallo R."/>
            <person name="Traeger S."/>
            <person name="Wang M."/>
            <person name="Zifcakova L."/>
            <person name="Wipf D."/>
            <person name="Zambonelli A."/>
            <person name="Paolocci F."/>
            <person name="Nowrousian M."/>
            <person name="Ottonello S."/>
            <person name="Baldrian P."/>
            <person name="Spatafora J.W."/>
            <person name="Henrissat B."/>
            <person name="Nagy L.G."/>
            <person name="Aury J.M."/>
            <person name="Wincker P."/>
            <person name="Grigoriev I.V."/>
            <person name="Bonfante P."/>
            <person name="Martin F.M."/>
        </authorList>
    </citation>
    <scope>NUCLEOTIDE SEQUENCE [LARGE SCALE GENOMIC DNA]</scope>
    <source>
        <strain evidence="9 10">RN42</strain>
    </source>
</reference>
<evidence type="ECO:0000313" key="10">
    <source>
        <dbReference type="Proteomes" id="UP000275078"/>
    </source>
</evidence>
<evidence type="ECO:0000256" key="3">
    <source>
        <dbReference type="ARBA" id="ARBA00022692"/>
    </source>
</evidence>
<evidence type="ECO:0000313" key="9">
    <source>
        <dbReference type="EMBL" id="RPA75676.1"/>
    </source>
</evidence>
<dbReference type="GO" id="GO:0016020">
    <property type="term" value="C:membrane"/>
    <property type="evidence" value="ECO:0007669"/>
    <property type="project" value="UniProtKB-SubCell"/>
</dbReference>
<feature type="transmembrane region" description="Helical" evidence="7">
    <location>
        <begin position="89"/>
        <end position="111"/>
    </location>
</feature>
<dbReference type="InterPro" id="IPR020846">
    <property type="entry name" value="MFS_dom"/>
</dbReference>
<dbReference type="GO" id="GO:0022857">
    <property type="term" value="F:transmembrane transporter activity"/>
    <property type="evidence" value="ECO:0007669"/>
    <property type="project" value="InterPro"/>
</dbReference>
<evidence type="ECO:0000256" key="1">
    <source>
        <dbReference type="ARBA" id="ARBA00004141"/>
    </source>
</evidence>
<dbReference type="Proteomes" id="UP000275078">
    <property type="component" value="Unassembled WGS sequence"/>
</dbReference>
<accession>A0A3N4HRR1</accession>
<evidence type="ECO:0000256" key="7">
    <source>
        <dbReference type="SAM" id="Phobius"/>
    </source>
</evidence>
<dbReference type="Gene3D" id="1.20.1250.20">
    <property type="entry name" value="MFS general substrate transporter like domains"/>
    <property type="match status" value="1"/>
</dbReference>
<sequence>MAVSSASSTSSSQDTVINDSSNNDAKRPLLKRNGTSRISTRPRRESFPTKQLFFLSIVRISEPIAFTSIFAYVYFMVERFGVAKDPSQIPLYASLILSSFTLSESLSALPFGLLSDRIGRKPVLLIGLLGTLLSMLSFGLSSSYTMALISRAIGGALNGNQGVLQTTVAELVEGREDWQKGAFAVMPFVFCLGAMLGPAVGGVLAEPVGRFAWFDGSVLFSKYPYLLPNLVTAAVLVIGILVGWLFLEETHEELGQKPDAGVRMGAWVVGVCKRAFGTKAELVHRIEVAEAEVVAADPIRHAPHHGYGALVSSTGPAEDILPLPVHLEPDCAAFPLSSPPKAFTKPVLHLIVSYGLLAFHTICYEQLLPLFLSTPAPEHPPTSLWRFSGGFGYTAGEVGVVLSIQGLISLLANFAYAPVVRRFGVGRVYKWTTYTYPIVYLTLPYLLFTPPGSVLRTALLYFLIVVKIAYAVLAYPSNAILLTNKTESALVLGRVNGAAAMTASMCRCVGPALAGLLYAVGLKGGRGWVVWYGVGAVSALGGLQVALGGGEVFGDDDEEEEGED</sequence>
<dbReference type="OrthoDB" id="10262656at2759"/>
<dbReference type="InterPro" id="IPR036259">
    <property type="entry name" value="MFS_trans_sf"/>
</dbReference>
<evidence type="ECO:0000256" key="5">
    <source>
        <dbReference type="ARBA" id="ARBA00023136"/>
    </source>
</evidence>
<keyword evidence="5 7" id="KW-0472">Membrane</keyword>
<dbReference type="Pfam" id="PF07690">
    <property type="entry name" value="MFS_1"/>
    <property type="match status" value="1"/>
</dbReference>
<feature type="transmembrane region" description="Helical" evidence="7">
    <location>
        <begin position="428"/>
        <end position="448"/>
    </location>
</feature>
<dbReference type="EMBL" id="ML119759">
    <property type="protein sequence ID" value="RPA75676.1"/>
    <property type="molecule type" value="Genomic_DNA"/>
</dbReference>
<organism evidence="9 10">
    <name type="scientific">Ascobolus immersus RN42</name>
    <dbReference type="NCBI Taxonomy" id="1160509"/>
    <lineage>
        <taxon>Eukaryota</taxon>
        <taxon>Fungi</taxon>
        <taxon>Dikarya</taxon>
        <taxon>Ascomycota</taxon>
        <taxon>Pezizomycotina</taxon>
        <taxon>Pezizomycetes</taxon>
        <taxon>Pezizales</taxon>
        <taxon>Ascobolaceae</taxon>
        <taxon>Ascobolus</taxon>
    </lineage>
</organism>
<feature type="domain" description="Major facilitator superfamily (MFS) profile" evidence="8">
    <location>
        <begin position="51"/>
        <end position="553"/>
    </location>
</feature>
<feature type="transmembrane region" description="Helical" evidence="7">
    <location>
        <begin position="52"/>
        <end position="77"/>
    </location>
</feature>
<evidence type="ECO:0000259" key="8">
    <source>
        <dbReference type="PROSITE" id="PS50850"/>
    </source>
</evidence>
<feature type="compositionally biased region" description="Low complexity" evidence="6">
    <location>
        <begin position="1"/>
        <end position="12"/>
    </location>
</feature>
<name>A0A3N4HRR1_ASCIM</name>
<gene>
    <name evidence="9" type="ORF">BJ508DRAFT_17314</name>
</gene>
<keyword evidence="4 7" id="KW-1133">Transmembrane helix</keyword>
<proteinExistence type="predicted"/>
<evidence type="ECO:0000256" key="2">
    <source>
        <dbReference type="ARBA" id="ARBA00022448"/>
    </source>
</evidence>
<dbReference type="AlphaFoldDB" id="A0A3N4HRR1"/>
<feature type="transmembrane region" description="Helical" evidence="7">
    <location>
        <begin position="123"/>
        <end position="141"/>
    </location>
</feature>
<evidence type="ECO:0000256" key="4">
    <source>
        <dbReference type="ARBA" id="ARBA00022989"/>
    </source>
</evidence>
<keyword evidence="3 7" id="KW-0812">Transmembrane</keyword>
<dbReference type="PROSITE" id="PS50850">
    <property type="entry name" value="MFS"/>
    <property type="match status" value="1"/>
</dbReference>
<dbReference type="InterPro" id="IPR011701">
    <property type="entry name" value="MFS"/>
</dbReference>
<evidence type="ECO:0000256" key="6">
    <source>
        <dbReference type="SAM" id="MobiDB-lite"/>
    </source>
</evidence>
<dbReference type="PANTHER" id="PTHR23504">
    <property type="entry name" value="MAJOR FACILITATOR SUPERFAMILY DOMAIN-CONTAINING PROTEIN 10"/>
    <property type="match status" value="1"/>
</dbReference>
<comment type="subcellular location">
    <subcellularLocation>
        <location evidence="1">Membrane</location>
        <topology evidence="1">Multi-pass membrane protein</topology>
    </subcellularLocation>
</comment>
<feature type="region of interest" description="Disordered" evidence="6">
    <location>
        <begin position="1"/>
        <end position="43"/>
    </location>
</feature>
<keyword evidence="10" id="KW-1185">Reference proteome</keyword>